<protein>
    <submittedName>
        <fullName evidence="1">Uncharacterized protein</fullName>
    </submittedName>
</protein>
<evidence type="ECO:0000313" key="1">
    <source>
        <dbReference type="EMBL" id="EMO44116.1"/>
    </source>
</evidence>
<dbReference type="Proteomes" id="UP000012160">
    <property type="component" value="Unassembled WGS sequence"/>
</dbReference>
<dbReference type="AlphaFoldDB" id="M6UMT6"/>
<comment type="caution">
    <text evidence="1">The sequence shown here is derived from an EMBL/GenBank/DDBJ whole genome shotgun (WGS) entry which is preliminary data.</text>
</comment>
<evidence type="ECO:0000313" key="2">
    <source>
        <dbReference type="Proteomes" id="UP000012160"/>
    </source>
</evidence>
<organism evidence="1 2">
    <name type="scientific">Leptospira santarosai str. ZUN179</name>
    <dbReference type="NCBI Taxonomy" id="1049985"/>
    <lineage>
        <taxon>Bacteria</taxon>
        <taxon>Pseudomonadati</taxon>
        <taxon>Spirochaetota</taxon>
        <taxon>Spirochaetia</taxon>
        <taxon>Leptospirales</taxon>
        <taxon>Leptospiraceae</taxon>
        <taxon>Leptospira</taxon>
    </lineage>
</organism>
<sequence>MYNESNSTLAMKIPFNFLRINFSFFPELHIPSAYFYENIFFKFYYELFGKSFGFAL</sequence>
<accession>M6UMT6</accession>
<name>M6UMT6_9LEPT</name>
<dbReference type="EMBL" id="AHOQ02000043">
    <property type="protein sequence ID" value="EMO44116.1"/>
    <property type="molecule type" value="Genomic_DNA"/>
</dbReference>
<proteinExistence type="predicted"/>
<reference evidence="1 2" key="1">
    <citation type="submission" date="2013-01" db="EMBL/GenBank/DDBJ databases">
        <authorList>
            <person name="Harkins D.M."/>
            <person name="Durkin A.S."/>
            <person name="Brinkac L.M."/>
            <person name="Haft D.H."/>
            <person name="Selengut J.D."/>
            <person name="Sanka R."/>
            <person name="DePew J."/>
            <person name="Purushe J."/>
            <person name="Matthias M.A."/>
            <person name="Vinetz J.M."/>
            <person name="Sutton G.G."/>
            <person name="Nierman W.C."/>
            <person name="Fouts D.E."/>
        </authorList>
    </citation>
    <scope>NUCLEOTIDE SEQUENCE [LARGE SCALE GENOMIC DNA]</scope>
    <source>
        <strain evidence="1 2">ZUN179</strain>
    </source>
</reference>
<gene>
    <name evidence="1" type="ORF">LEP1GSC187_3498</name>
</gene>